<sequence length="234" mass="27056">MNRLYRKFDFMSNFLLQELSEPDKRKVMSCFEPMTFKRGDRLFYEDGIPTGIFYITKGTVKKYKKVVGDQEQIFYIYKEGDLLGYHALLSDERYQDSCEALESITTEFISKDNFMELMETIPSLKAAVIKNMAHEFGVLANTIAVLAQKAQTPRLALFLLILNNRYDSMGIKLSRQDLSNLIGATRESVGRTLKEFKDDGLIEIRDKKIFLVDMDKIISKVEMPLSVNRRLIDS</sequence>
<dbReference type="Pfam" id="PF13545">
    <property type="entry name" value="HTH_Crp_2"/>
    <property type="match status" value="1"/>
</dbReference>
<keyword evidence="6" id="KW-0808">Transferase</keyword>
<dbReference type="CDD" id="cd00092">
    <property type="entry name" value="HTH_CRP"/>
    <property type="match status" value="1"/>
</dbReference>
<dbReference type="PRINTS" id="PR00034">
    <property type="entry name" value="HTHCRP"/>
</dbReference>
<dbReference type="InterPro" id="IPR036388">
    <property type="entry name" value="WH-like_DNA-bd_sf"/>
</dbReference>
<evidence type="ECO:0000313" key="7">
    <source>
        <dbReference type="Proteomes" id="UP000184474"/>
    </source>
</evidence>
<evidence type="ECO:0000256" key="3">
    <source>
        <dbReference type="ARBA" id="ARBA00023163"/>
    </source>
</evidence>
<dbReference type="InterPro" id="IPR012318">
    <property type="entry name" value="HTH_CRP"/>
</dbReference>
<accession>A0A1M6PRX5</accession>
<dbReference type="Gene3D" id="1.10.10.10">
    <property type="entry name" value="Winged helix-like DNA-binding domain superfamily/Winged helix DNA-binding domain"/>
    <property type="match status" value="1"/>
</dbReference>
<dbReference type="CDD" id="cd00038">
    <property type="entry name" value="CAP_ED"/>
    <property type="match status" value="1"/>
</dbReference>
<evidence type="ECO:0000256" key="1">
    <source>
        <dbReference type="ARBA" id="ARBA00023015"/>
    </source>
</evidence>
<dbReference type="AlphaFoldDB" id="A0A1M6PRX5"/>
<dbReference type="PANTHER" id="PTHR24567:SF26">
    <property type="entry name" value="REGULATORY PROTEIN YEIL"/>
    <property type="match status" value="1"/>
</dbReference>
<dbReference type="GO" id="GO:0005829">
    <property type="term" value="C:cytosol"/>
    <property type="evidence" value="ECO:0007669"/>
    <property type="project" value="TreeGrafter"/>
</dbReference>
<dbReference type="Gene3D" id="2.60.120.10">
    <property type="entry name" value="Jelly Rolls"/>
    <property type="match status" value="1"/>
</dbReference>
<feature type="domain" description="HTH crp-type" evidence="5">
    <location>
        <begin position="149"/>
        <end position="215"/>
    </location>
</feature>
<dbReference type="SUPFAM" id="SSF46785">
    <property type="entry name" value="Winged helix' DNA-binding domain"/>
    <property type="match status" value="1"/>
</dbReference>
<dbReference type="GO" id="GO:0016301">
    <property type="term" value="F:kinase activity"/>
    <property type="evidence" value="ECO:0007669"/>
    <property type="project" value="UniProtKB-KW"/>
</dbReference>
<dbReference type="GO" id="GO:0003677">
    <property type="term" value="F:DNA binding"/>
    <property type="evidence" value="ECO:0007669"/>
    <property type="project" value="UniProtKB-KW"/>
</dbReference>
<keyword evidence="7" id="KW-1185">Reference proteome</keyword>
<dbReference type="PANTHER" id="PTHR24567">
    <property type="entry name" value="CRP FAMILY TRANSCRIPTIONAL REGULATORY PROTEIN"/>
    <property type="match status" value="1"/>
</dbReference>
<name>A0A1M6PRX5_REIAG</name>
<evidence type="ECO:0000256" key="2">
    <source>
        <dbReference type="ARBA" id="ARBA00023125"/>
    </source>
</evidence>
<organism evidence="6 7">
    <name type="scientific">Reichenbachiella agariperforans</name>
    <dbReference type="NCBI Taxonomy" id="156994"/>
    <lineage>
        <taxon>Bacteria</taxon>
        <taxon>Pseudomonadati</taxon>
        <taxon>Bacteroidota</taxon>
        <taxon>Cytophagia</taxon>
        <taxon>Cytophagales</taxon>
        <taxon>Reichenbachiellaceae</taxon>
        <taxon>Reichenbachiella</taxon>
    </lineage>
</organism>
<dbReference type="STRING" id="156994.SAMN04488028_10311"/>
<keyword evidence="2" id="KW-0238">DNA-binding</keyword>
<dbReference type="RefSeq" id="WP_073121856.1">
    <property type="nucleotide sequence ID" value="NZ_FRAA01000003.1"/>
</dbReference>
<dbReference type="InterPro" id="IPR014710">
    <property type="entry name" value="RmlC-like_jellyroll"/>
</dbReference>
<dbReference type="GO" id="GO:0003700">
    <property type="term" value="F:DNA-binding transcription factor activity"/>
    <property type="evidence" value="ECO:0007669"/>
    <property type="project" value="TreeGrafter"/>
</dbReference>
<keyword evidence="3" id="KW-0804">Transcription</keyword>
<gene>
    <name evidence="6" type="ORF">SAMN04488028_10311</name>
</gene>
<dbReference type="PROSITE" id="PS50042">
    <property type="entry name" value="CNMP_BINDING_3"/>
    <property type="match status" value="1"/>
</dbReference>
<dbReference type="SMART" id="SM00100">
    <property type="entry name" value="cNMP"/>
    <property type="match status" value="1"/>
</dbReference>
<dbReference type="InterPro" id="IPR050397">
    <property type="entry name" value="Env_Response_Regulators"/>
</dbReference>
<reference evidence="7" key="1">
    <citation type="submission" date="2016-11" db="EMBL/GenBank/DDBJ databases">
        <authorList>
            <person name="Varghese N."/>
            <person name="Submissions S."/>
        </authorList>
    </citation>
    <scope>NUCLEOTIDE SEQUENCE [LARGE SCALE GENOMIC DNA]</scope>
    <source>
        <strain evidence="7">DSM 26134</strain>
    </source>
</reference>
<dbReference type="InterPro" id="IPR018490">
    <property type="entry name" value="cNMP-bd_dom_sf"/>
</dbReference>
<dbReference type="InterPro" id="IPR000595">
    <property type="entry name" value="cNMP-bd_dom"/>
</dbReference>
<dbReference type="Proteomes" id="UP000184474">
    <property type="component" value="Unassembled WGS sequence"/>
</dbReference>
<dbReference type="SMART" id="SM00419">
    <property type="entry name" value="HTH_CRP"/>
    <property type="match status" value="1"/>
</dbReference>
<protein>
    <submittedName>
        <fullName evidence="6">cAMP-binding domain of CRP or a regulatory subunit of cAMP-dependent protein kinases</fullName>
    </submittedName>
</protein>
<keyword evidence="1" id="KW-0805">Transcription regulation</keyword>
<proteinExistence type="predicted"/>
<keyword evidence="6" id="KW-0418">Kinase</keyword>
<dbReference type="Pfam" id="PF00027">
    <property type="entry name" value="cNMP_binding"/>
    <property type="match status" value="1"/>
</dbReference>
<evidence type="ECO:0000313" key="6">
    <source>
        <dbReference type="EMBL" id="SHK10749.1"/>
    </source>
</evidence>
<dbReference type="EMBL" id="FRAA01000003">
    <property type="protein sequence ID" value="SHK10749.1"/>
    <property type="molecule type" value="Genomic_DNA"/>
</dbReference>
<evidence type="ECO:0000259" key="5">
    <source>
        <dbReference type="PROSITE" id="PS51063"/>
    </source>
</evidence>
<evidence type="ECO:0000259" key="4">
    <source>
        <dbReference type="PROSITE" id="PS50042"/>
    </source>
</evidence>
<feature type="domain" description="Cyclic nucleotide-binding" evidence="4">
    <location>
        <begin position="15"/>
        <end position="135"/>
    </location>
</feature>
<dbReference type="SUPFAM" id="SSF51206">
    <property type="entry name" value="cAMP-binding domain-like"/>
    <property type="match status" value="1"/>
</dbReference>
<dbReference type="InterPro" id="IPR036390">
    <property type="entry name" value="WH_DNA-bd_sf"/>
</dbReference>
<dbReference type="PROSITE" id="PS51063">
    <property type="entry name" value="HTH_CRP_2"/>
    <property type="match status" value="1"/>
</dbReference>